<evidence type="ECO:0000256" key="1">
    <source>
        <dbReference type="SAM" id="MobiDB-lite"/>
    </source>
</evidence>
<feature type="region of interest" description="Disordered" evidence="1">
    <location>
        <begin position="221"/>
        <end position="255"/>
    </location>
</feature>
<feature type="region of interest" description="Disordered" evidence="1">
    <location>
        <begin position="137"/>
        <end position="186"/>
    </location>
</feature>
<sequence length="485" mass="53939">MPELQPVAGSFRQRQRLADKTTGLVKQHSRTRAAAKTISAIDEFEERLRRAQEDALVGISDDDFPPSADALARGRHGRSSGHLLQSAGQTTLGRNATGRETRRSSASSASSCRSPGRSAKELARAFSEGAVALDVDVRRAPRPPSPLGMYNYGSISSKPRSLLAQRGKPSGDTSRPKYRQTSNGFYFPGAGLRQGPYGFSMIEPIHMTQHSWAESAGLPTRWAGDAGDARPAQPGKHQARSHQDAPTLSQTVRPSRAHDLRARRVFDVLDKRREETFLEKICFERGVFEGKWTDPLLDGGAAVLLPDPEEKHDYLQSERDDEVAAKRNASRILFGLERAMREGRGNLQNLFRAVNKNTPNVLETDELLAGIIRLGIVQPGELAISDVVEAMLVIDPAFDGRVNFPVLSHALAATQRVHKQKVSAQEMAARQDQHIEHNTYHSSLPVDVVKVDWRSRSLFDFERDFEKFRHQQRTLLAQHNEASRE</sequence>
<dbReference type="EMBL" id="CAUYUJ010014482">
    <property type="protein sequence ID" value="CAK0841799.1"/>
    <property type="molecule type" value="Genomic_DNA"/>
</dbReference>
<evidence type="ECO:0000313" key="3">
    <source>
        <dbReference type="Proteomes" id="UP001189429"/>
    </source>
</evidence>
<dbReference type="Proteomes" id="UP001189429">
    <property type="component" value="Unassembled WGS sequence"/>
</dbReference>
<feature type="compositionally biased region" description="Polar residues" evidence="1">
    <location>
        <begin position="244"/>
        <end position="253"/>
    </location>
</feature>
<name>A0ABN9T9F8_9DINO</name>
<evidence type="ECO:0000313" key="2">
    <source>
        <dbReference type="EMBL" id="CAK0841799.1"/>
    </source>
</evidence>
<accession>A0ABN9T9F8</accession>
<reference evidence="2" key="1">
    <citation type="submission" date="2023-10" db="EMBL/GenBank/DDBJ databases">
        <authorList>
            <person name="Chen Y."/>
            <person name="Shah S."/>
            <person name="Dougan E. K."/>
            <person name="Thang M."/>
            <person name="Chan C."/>
        </authorList>
    </citation>
    <scope>NUCLEOTIDE SEQUENCE [LARGE SCALE GENOMIC DNA]</scope>
</reference>
<feature type="compositionally biased region" description="Polar residues" evidence="1">
    <location>
        <begin position="82"/>
        <end position="94"/>
    </location>
</feature>
<feature type="region of interest" description="Disordered" evidence="1">
    <location>
        <begin position="56"/>
        <end position="117"/>
    </location>
</feature>
<protein>
    <submittedName>
        <fullName evidence="2">Uncharacterized protein</fullName>
    </submittedName>
</protein>
<keyword evidence="3" id="KW-1185">Reference proteome</keyword>
<organism evidence="2 3">
    <name type="scientific">Prorocentrum cordatum</name>
    <dbReference type="NCBI Taxonomy" id="2364126"/>
    <lineage>
        <taxon>Eukaryota</taxon>
        <taxon>Sar</taxon>
        <taxon>Alveolata</taxon>
        <taxon>Dinophyceae</taxon>
        <taxon>Prorocentrales</taxon>
        <taxon>Prorocentraceae</taxon>
        <taxon>Prorocentrum</taxon>
    </lineage>
</organism>
<feature type="region of interest" description="Disordered" evidence="1">
    <location>
        <begin position="1"/>
        <end position="32"/>
    </location>
</feature>
<comment type="caution">
    <text evidence="2">The sequence shown here is derived from an EMBL/GenBank/DDBJ whole genome shotgun (WGS) entry which is preliminary data.</text>
</comment>
<proteinExistence type="predicted"/>
<gene>
    <name evidence="2" type="ORF">PCOR1329_LOCUS36904</name>
</gene>
<feature type="compositionally biased region" description="Low complexity" evidence="1">
    <location>
        <begin position="104"/>
        <end position="117"/>
    </location>
</feature>